<protein>
    <submittedName>
        <fullName evidence="1">Uncharacterized protein</fullName>
    </submittedName>
</protein>
<evidence type="ECO:0000313" key="1">
    <source>
        <dbReference type="EMBL" id="GAA1549837.1"/>
    </source>
</evidence>
<evidence type="ECO:0000313" key="2">
    <source>
        <dbReference type="Proteomes" id="UP001501705"/>
    </source>
</evidence>
<organism evidence="1 2">
    <name type="scientific">Kribbella hippodromi</name>
    <dbReference type="NCBI Taxonomy" id="434347"/>
    <lineage>
        <taxon>Bacteria</taxon>
        <taxon>Bacillati</taxon>
        <taxon>Actinomycetota</taxon>
        <taxon>Actinomycetes</taxon>
        <taxon>Propionibacteriales</taxon>
        <taxon>Kribbellaceae</taxon>
        <taxon>Kribbella</taxon>
    </lineage>
</organism>
<sequence>MSTRPTGRNQCHMCSDTGERCTAEVLDPIAEVKLCAKHTARVLQYAVWVKTRIAAKEATA</sequence>
<gene>
    <name evidence="1" type="ORF">GCM10009804_03020</name>
</gene>
<name>A0ABN2C1U9_9ACTN</name>
<keyword evidence="2" id="KW-1185">Reference proteome</keyword>
<dbReference type="RefSeq" id="WP_344231455.1">
    <property type="nucleotide sequence ID" value="NZ_BAAAPH010000001.1"/>
</dbReference>
<accession>A0ABN2C1U9</accession>
<reference evidence="1 2" key="1">
    <citation type="journal article" date="2019" name="Int. J. Syst. Evol. Microbiol.">
        <title>The Global Catalogue of Microorganisms (GCM) 10K type strain sequencing project: providing services to taxonomists for standard genome sequencing and annotation.</title>
        <authorList>
            <consortium name="The Broad Institute Genomics Platform"/>
            <consortium name="The Broad Institute Genome Sequencing Center for Infectious Disease"/>
            <person name="Wu L."/>
            <person name="Ma J."/>
        </authorList>
    </citation>
    <scope>NUCLEOTIDE SEQUENCE [LARGE SCALE GENOMIC DNA]</scope>
    <source>
        <strain evidence="1 2">JCM 15572</strain>
    </source>
</reference>
<comment type="caution">
    <text evidence="1">The sequence shown here is derived from an EMBL/GenBank/DDBJ whole genome shotgun (WGS) entry which is preliminary data.</text>
</comment>
<dbReference type="Proteomes" id="UP001501705">
    <property type="component" value="Unassembled WGS sequence"/>
</dbReference>
<dbReference type="EMBL" id="BAAAPH010000001">
    <property type="protein sequence ID" value="GAA1549837.1"/>
    <property type="molecule type" value="Genomic_DNA"/>
</dbReference>
<proteinExistence type="predicted"/>